<dbReference type="InterPro" id="IPR052337">
    <property type="entry name" value="SAT4-like"/>
</dbReference>
<organism evidence="9 10">
    <name type="scientific">Lojkania enalia</name>
    <dbReference type="NCBI Taxonomy" id="147567"/>
    <lineage>
        <taxon>Eukaryota</taxon>
        <taxon>Fungi</taxon>
        <taxon>Dikarya</taxon>
        <taxon>Ascomycota</taxon>
        <taxon>Pezizomycotina</taxon>
        <taxon>Dothideomycetes</taxon>
        <taxon>Pleosporomycetidae</taxon>
        <taxon>Pleosporales</taxon>
        <taxon>Pleosporales incertae sedis</taxon>
        <taxon>Lojkania</taxon>
    </lineage>
</organism>
<evidence type="ECO:0000256" key="1">
    <source>
        <dbReference type="ARBA" id="ARBA00004141"/>
    </source>
</evidence>
<feature type="transmembrane region" description="Helical" evidence="7">
    <location>
        <begin position="99"/>
        <end position="128"/>
    </location>
</feature>
<gene>
    <name evidence="9" type="ORF">CC78DRAFT_579701</name>
</gene>
<feature type="transmembrane region" description="Helical" evidence="7">
    <location>
        <begin position="210"/>
        <end position="230"/>
    </location>
</feature>
<dbReference type="PANTHER" id="PTHR33048:SF57">
    <property type="entry name" value="INTEGRAL MEMBRANE PROTEIN-RELATED"/>
    <property type="match status" value="1"/>
</dbReference>
<comment type="caution">
    <text evidence="9">The sequence shown here is derived from an EMBL/GenBank/DDBJ whole genome shotgun (WGS) entry which is preliminary data.</text>
</comment>
<evidence type="ECO:0000256" key="6">
    <source>
        <dbReference type="SAM" id="MobiDB-lite"/>
    </source>
</evidence>
<comment type="subcellular location">
    <subcellularLocation>
        <location evidence="1">Membrane</location>
        <topology evidence="1">Multi-pass membrane protein</topology>
    </subcellularLocation>
</comment>
<evidence type="ECO:0000259" key="8">
    <source>
        <dbReference type="Pfam" id="PF20684"/>
    </source>
</evidence>
<feature type="transmembrane region" description="Helical" evidence="7">
    <location>
        <begin position="176"/>
        <end position="198"/>
    </location>
</feature>
<dbReference type="Proteomes" id="UP000800093">
    <property type="component" value="Unassembled WGS sequence"/>
</dbReference>
<dbReference type="PROSITE" id="PS51257">
    <property type="entry name" value="PROKAR_LIPOPROTEIN"/>
    <property type="match status" value="1"/>
</dbReference>
<accession>A0A9P4KCA3</accession>
<dbReference type="PANTHER" id="PTHR33048">
    <property type="entry name" value="PTH11-LIKE INTEGRAL MEMBRANE PROTEIN (AFU_ORTHOLOGUE AFUA_5G11245)"/>
    <property type="match status" value="1"/>
</dbReference>
<dbReference type="EMBL" id="ML986611">
    <property type="protein sequence ID" value="KAF2265023.1"/>
    <property type="molecule type" value="Genomic_DNA"/>
</dbReference>
<evidence type="ECO:0000256" key="2">
    <source>
        <dbReference type="ARBA" id="ARBA00022692"/>
    </source>
</evidence>
<feature type="transmembrane region" description="Helical" evidence="7">
    <location>
        <begin position="42"/>
        <end position="61"/>
    </location>
</feature>
<sequence length="368" mass="40738">MRPLPHNTIGITVISSCTVGIVVDLIFIGLRLWGRKLKRKQWVASDYLVIAAWILLLADLIRRGIGYSWGVGLHTSEIVAAQGNGRIENIQQLTYSGTFLWIATACITKFSILLIYLEVFYCVTWFLWAIRITMGIVVCFFLVAFVGLMITCKPFEANWNPMLPGADCSMTQGETYVFSGAFNLGLDIILVLLPIPVIWSMSNLTKRKRVAVCAMFALGFLIIFVVSIRFKLIPHRDIYDIPHDGEIPGLLTEVEVYLGIVSACLPFLSPALAEMKGAVTSIVSGSMSHDSGSRGSSRDAKESPTSPKVGDSDQSLAKHSTRYRREDEEMIIGNDLSLEPWQSGKGSEIWSGDAKMISEWNVRVGVAH</sequence>
<evidence type="ECO:0000313" key="9">
    <source>
        <dbReference type="EMBL" id="KAF2265023.1"/>
    </source>
</evidence>
<feature type="transmembrane region" description="Helical" evidence="7">
    <location>
        <begin position="6"/>
        <end position="30"/>
    </location>
</feature>
<reference evidence="10" key="1">
    <citation type="journal article" date="2020" name="Stud. Mycol.">
        <title>101 Dothideomycetes genomes: A test case for predicting lifestyles and emergence of pathogens.</title>
        <authorList>
            <person name="Haridas S."/>
            <person name="Albert R."/>
            <person name="Binder M."/>
            <person name="Bloem J."/>
            <person name="LaButti K."/>
            <person name="Salamov A."/>
            <person name="Andreopoulos B."/>
            <person name="Baker S."/>
            <person name="Barry K."/>
            <person name="Bills G."/>
            <person name="Bluhm B."/>
            <person name="Cannon C."/>
            <person name="Castanera R."/>
            <person name="Culley D."/>
            <person name="Daum C."/>
            <person name="Ezra D."/>
            <person name="Gonzalez J."/>
            <person name="Henrissat B."/>
            <person name="Kuo A."/>
            <person name="Liang C."/>
            <person name="Lipzen A."/>
            <person name="Lutzoni F."/>
            <person name="Magnuson J."/>
            <person name="Mondo S."/>
            <person name="Nolan M."/>
            <person name="Ohm R."/>
            <person name="Pangilinan J."/>
            <person name="Park H.-J."/>
            <person name="Ramirez L."/>
            <person name="Alfaro M."/>
            <person name="Sun H."/>
            <person name="Tritt A."/>
            <person name="Yoshinaga Y."/>
            <person name="Zwiers L.-H."/>
            <person name="Turgeon B."/>
            <person name="Goodwin S."/>
            <person name="Spatafora J."/>
            <person name="Crous P."/>
            <person name="Grigoriev I."/>
        </authorList>
    </citation>
    <scope>NUCLEOTIDE SEQUENCE [LARGE SCALE GENOMIC DNA]</scope>
    <source>
        <strain evidence="10">CBS 304.66</strain>
    </source>
</reference>
<proteinExistence type="inferred from homology"/>
<dbReference type="GO" id="GO:0016020">
    <property type="term" value="C:membrane"/>
    <property type="evidence" value="ECO:0007669"/>
    <property type="project" value="UniProtKB-SubCell"/>
</dbReference>
<keyword evidence="10" id="KW-1185">Reference proteome</keyword>
<dbReference type="AlphaFoldDB" id="A0A9P4KCA3"/>
<feature type="domain" description="Rhodopsin" evidence="8">
    <location>
        <begin position="30"/>
        <end position="272"/>
    </location>
</feature>
<feature type="compositionally biased region" description="Low complexity" evidence="6">
    <location>
        <begin position="286"/>
        <end position="295"/>
    </location>
</feature>
<dbReference type="Pfam" id="PF20684">
    <property type="entry name" value="Fung_rhodopsin"/>
    <property type="match status" value="1"/>
</dbReference>
<feature type="region of interest" description="Disordered" evidence="6">
    <location>
        <begin position="286"/>
        <end position="324"/>
    </location>
</feature>
<name>A0A9P4KCA3_9PLEO</name>
<dbReference type="InterPro" id="IPR049326">
    <property type="entry name" value="Rhodopsin_dom_fungi"/>
</dbReference>
<evidence type="ECO:0000256" key="5">
    <source>
        <dbReference type="ARBA" id="ARBA00038359"/>
    </source>
</evidence>
<evidence type="ECO:0000256" key="7">
    <source>
        <dbReference type="SAM" id="Phobius"/>
    </source>
</evidence>
<evidence type="ECO:0000313" key="10">
    <source>
        <dbReference type="Proteomes" id="UP000800093"/>
    </source>
</evidence>
<evidence type="ECO:0000256" key="4">
    <source>
        <dbReference type="ARBA" id="ARBA00023136"/>
    </source>
</evidence>
<protein>
    <recommendedName>
        <fullName evidence="8">Rhodopsin domain-containing protein</fullName>
    </recommendedName>
</protein>
<keyword evidence="2 7" id="KW-0812">Transmembrane</keyword>
<feature type="transmembrane region" description="Helical" evidence="7">
    <location>
        <begin position="135"/>
        <end position="156"/>
    </location>
</feature>
<keyword evidence="3 7" id="KW-1133">Transmembrane helix</keyword>
<dbReference type="OrthoDB" id="10017208at2759"/>
<comment type="similarity">
    <text evidence="5">Belongs to the SAT4 family.</text>
</comment>
<keyword evidence="4 7" id="KW-0472">Membrane</keyword>
<evidence type="ECO:0000256" key="3">
    <source>
        <dbReference type="ARBA" id="ARBA00022989"/>
    </source>
</evidence>